<sequence>MKRILRVILVELAGLYIAAQVAGGLTFQNQAEGFIITGIVLGVAMFSVRPLINILLLPLNLATLGLFRIVGHTLTLFIVDVALSEFEVTGFHFSGFSTTFFDFPAIDFERGAWAYLAFSILIWFFTALINWIRK</sequence>
<organism evidence="2 3">
    <name type="scientific">Candidatus Woesebacteria bacterium RIFCSPHIGHO2_01_FULL_44_21</name>
    <dbReference type="NCBI Taxonomy" id="1802503"/>
    <lineage>
        <taxon>Bacteria</taxon>
        <taxon>Candidatus Woeseibacteriota</taxon>
    </lineage>
</organism>
<gene>
    <name evidence="2" type="ORF">A2803_05665</name>
</gene>
<protein>
    <submittedName>
        <fullName evidence="2">Uncharacterized protein</fullName>
    </submittedName>
</protein>
<feature type="transmembrane region" description="Helical" evidence="1">
    <location>
        <begin position="59"/>
        <end position="79"/>
    </location>
</feature>
<comment type="caution">
    <text evidence="2">The sequence shown here is derived from an EMBL/GenBank/DDBJ whole genome shotgun (WGS) entry which is preliminary data.</text>
</comment>
<evidence type="ECO:0000313" key="3">
    <source>
        <dbReference type="Proteomes" id="UP000178870"/>
    </source>
</evidence>
<keyword evidence="1" id="KW-0812">Transmembrane</keyword>
<feature type="transmembrane region" description="Helical" evidence="1">
    <location>
        <begin position="33"/>
        <end position="52"/>
    </location>
</feature>
<keyword evidence="1" id="KW-0472">Membrane</keyword>
<dbReference type="AlphaFoldDB" id="A0A1F7YZU6"/>
<name>A0A1F7YZU6_9BACT</name>
<dbReference type="InterPro" id="IPR007165">
    <property type="entry name" value="Phage_holin_4_2"/>
</dbReference>
<dbReference type="Proteomes" id="UP000178870">
    <property type="component" value="Unassembled WGS sequence"/>
</dbReference>
<proteinExistence type="predicted"/>
<reference evidence="2 3" key="1">
    <citation type="journal article" date="2016" name="Nat. Commun.">
        <title>Thousands of microbial genomes shed light on interconnected biogeochemical processes in an aquifer system.</title>
        <authorList>
            <person name="Anantharaman K."/>
            <person name="Brown C.T."/>
            <person name="Hug L.A."/>
            <person name="Sharon I."/>
            <person name="Castelle C.J."/>
            <person name="Probst A.J."/>
            <person name="Thomas B.C."/>
            <person name="Singh A."/>
            <person name="Wilkins M.J."/>
            <person name="Karaoz U."/>
            <person name="Brodie E.L."/>
            <person name="Williams K.H."/>
            <person name="Hubbard S.S."/>
            <person name="Banfield J.F."/>
        </authorList>
    </citation>
    <scope>NUCLEOTIDE SEQUENCE [LARGE SCALE GENOMIC DNA]</scope>
</reference>
<evidence type="ECO:0000256" key="1">
    <source>
        <dbReference type="SAM" id="Phobius"/>
    </source>
</evidence>
<feature type="transmembrane region" description="Helical" evidence="1">
    <location>
        <begin position="7"/>
        <end position="27"/>
    </location>
</feature>
<feature type="transmembrane region" description="Helical" evidence="1">
    <location>
        <begin position="112"/>
        <end position="132"/>
    </location>
</feature>
<keyword evidence="1" id="KW-1133">Transmembrane helix</keyword>
<evidence type="ECO:0000313" key="2">
    <source>
        <dbReference type="EMBL" id="OGM32807.1"/>
    </source>
</evidence>
<dbReference type="EMBL" id="MGGP01000012">
    <property type="protein sequence ID" value="OGM32807.1"/>
    <property type="molecule type" value="Genomic_DNA"/>
</dbReference>
<dbReference type="Pfam" id="PF04020">
    <property type="entry name" value="Phage_holin_4_2"/>
    <property type="match status" value="1"/>
</dbReference>
<accession>A0A1F7YZU6</accession>